<gene>
    <name evidence="5" type="primary">adk</name>
    <name evidence="9" type="ORF">E3J33_00445</name>
</gene>
<evidence type="ECO:0000256" key="1">
    <source>
        <dbReference type="ARBA" id="ARBA00022679"/>
    </source>
</evidence>
<feature type="binding site" evidence="5">
    <location>
        <position position="125"/>
    </location>
    <ligand>
        <name>ATP</name>
        <dbReference type="ChEBI" id="CHEBI:30616"/>
    </ligand>
</feature>
<feature type="binding site" evidence="5">
    <location>
        <begin position="10"/>
        <end position="15"/>
    </location>
    <ligand>
        <name>ATP</name>
        <dbReference type="ChEBI" id="CHEBI:30616"/>
    </ligand>
</feature>
<dbReference type="UniPathway" id="UPA00588">
    <property type="reaction ID" value="UER00649"/>
</dbReference>
<comment type="subcellular location">
    <subcellularLocation>
        <location evidence="5 7">Cytoplasm</location>
    </subcellularLocation>
</comment>
<evidence type="ECO:0000256" key="7">
    <source>
        <dbReference type="RuleBase" id="RU003331"/>
    </source>
</evidence>
<dbReference type="InterPro" id="IPR000850">
    <property type="entry name" value="Adenylat/UMP-CMP_kin"/>
</dbReference>
<keyword evidence="5 7" id="KW-0067">ATP-binding</keyword>
<evidence type="ECO:0000313" key="10">
    <source>
        <dbReference type="Proteomes" id="UP000316925"/>
    </source>
</evidence>
<dbReference type="GO" id="GO:0004017">
    <property type="term" value="F:AMP kinase activity"/>
    <property type="evidence" value="ECO:0007669"/>
    <property type="project" value="UniProtKB-UniRule"/>
</dbReference>
<feature type="binding site" evidence="5">
    <location>
        <position position="31"/>
    </location>
    <ligand>
        <name>AMP</name>
        <dbReference type="ChEBI" id="CHEBI:456215"/>
    </ligand>
</feature>
<comment type="domain">
    <text evidence="5">Consists of three domains, a large central CORE domain and two small peripheral domains, NMPbind and LID, which undergo movements during catalysis. The LID domain closes over the site of phosphoryl transfer upon ATP binding. Assembling and dissambling the active center during each catalytic cycle provides an effective means to prevent ATP hydrolysis.</text>
</comment>
<sequence>MIIVLLGPPGAGKGTQAKKIEGEFGLTHVATGDLLREAVRRETSLGKQAQDFMLRGRLVPDRIILDLIRNKIRGGASGFLLDGFPRNIIQAEELDELLEAENKKLDLVINLEVNHNEVIDRLNGRVICPECGKTYNVDHFVDEPLVCKDCGSRLSQRSDDNPDVIEERLKVYSRHTLPLIDYYKEKGILVSVSGEKNPQEVFHRIVDLLQRVEDVH</sequence>
<feature type="binding site" evidence="5">
    <location>
        <position position="168"/>
    </location>
    <ligand>
        <name>AMP</name>
        <dbReference type="ChEBI" id="CHEBI:456215"/>
    </ligand>
</feature>
<comment type="subunit">
    <text evidence="5 7">Monomer.</text>
</comment>
<keyword evidence="1 5" id="KW-0808">Transferase</keyword>
<organism evidence="9 10">
    <name type="scientific">Aerophobetes bacterium</name>
    <dbReference type="NCBI Taxonomy" id="2030807"/>
    <lineage>
        <taxon>Bacteria</taxon>
        <taxon>Candidatus Aerophobota</taxon>
    </lineage>
</organism>
<proteinExistence type="inferred from homology"/>
<dbReference type="NCBIfam" id="NF001381">
    <property type="entry name" value="PRK00279.1-3"/>
    <property type="match status" value="1"/>
</dbReference>
<dbReference type="InterPro" id="IPR007862">
    <property type="entry name" value="Adenylate_kinase_lid-dom"/>
</dbReference>
<dbReference type="Gene3D" id="3.40.50.300">
    <property type="entry name" value="P-loop containing nucleotide triphosphate hydrolases"/>
    <property type="match status" value="1"/>
</dbReference>
<evidence type="ECO:0000256" key="3">
    <source>
        <dbReference type="ARBA" id="ARBA00022741"/>
    </source>
</evidence>
<feature type="binding site" evidence="5">
    <location>
        <position position="196"/>
    </location>
    <ligand>
        <name>ATP</name>
        <dbReference type="ChEBI" id="CHEBI:30616"/>
    </ligand>
</feature>
<dbReference type="Pfam" id="PF05191">
    <property type="entry name" value="ADK_lid"/>
    <property type="match status" value="1"/>
</dbReference>
<comment type="pathway">
    <text evidence="5">Purine metabolism; AMP biosynthesis via salvage pathway; AMP from ADP: step 1/1.</text>
</comment>
<evidence type="ECO:0000313" key="9">
    <source>
        <dbReference type="EMBL" id="TET94233.1"/>
    </source>
</evidence>
<comment type="catalytic activity">
    <reaction evidence="5 7">
        <text>AMP + ATP = 2 ADP</text>
        <dbReference type="Rhea" id="RHEA:12973"/>
        <dbReference type="ChEBI" id="CHEBI:30616"/>
        <dbReference type="ChEBI" id="CHEBI:456215"/>
        <dbReference type="ChEBI" id="CHEBI:456216"/>
        <dbReference type="EC" id="2.7.4.3"/>
    </reaction>
</comment>
<feature type="binding site" evidence="5">
    <location>
        <position position="157"/>
    </location>
    <ligand>
        <name>AMP</name>
        <dbReference type="ChEBI" id="CHEBI:456215"/>
    </ligand>
</feature>
<feature type="region of interest" description="NMP" evidence="5">
    <location>
        <begin position="30"/>
        <end position="59"/>
    </location>
</feature>
<dbReference type="AlphaFoldDB" id="A0A523YRV3"/>
<feature type="binding site" evidence="5">
    <location>
        <begin position="83"/>
        <end position="86"/>
    </location>
    <ligand>
        <name>AMP</name>
        <dbReference type="ChEBI" id="CHEBI:456215"/>
    </ligand>
</feature>
<dbReference type="NCBIfam" id="NF011100">
    <property type="entry name" value="PRK14527.1"/>
    <property type="match status" value="1"/>
</dbReference>
<dbReference type="EMBL" id="SOIJ01000023">
    <property type="protein sequence ID" value="TET94233.1"/>
    <property type="molecule type" value="Genomic_DNA"/>
</dbReference>
<keyword evidence="3 5" id="KW-0547">Nucleotide-binding</keyword>
<dbReference type="GO" id="GO:0044209">
    <property type="term" value="P:AMP salvage"/>
    <property type="evidence" value="ECO:0007669"/>
    <property type="project" value="UniProtKB-UniRule"/>
</dbReference>
<comment type="function">
    <text evidence="5">Catalyzes the reversible transfer of the terminal phosphate group between ATP and AMP. Plays an important role in cellular energy homeostasis and in adenine nucleotide metabolism.</text>
</comment>
<dbReference type="SUPFAM" id="SSF52540">
    <property type="entry name" value="P-loop containing nucleoside triphosphate hydrolases"/>
    <property type="match status" value="1"/>
</dbReference>
<evidence type="ECO:0000256" key="5">
    <source>
        <dbReference type="HAMAP-Rule" id="MF_00235"/>
    </source>
</evidence>
<dbReference type="GO" id="GO:0005524">
    <property type="term" value="F:ATP binding"/>
    <property type="evidence" value="ECO:0007669"/>
    <property type="project" value="UniProtKB-UniRule"/>
</dbReference>
<feature type="binding site" evidence="5">
    <location>
        <position position="36"/>
    </location>
    <ligand>
        <name>AMP</name>
        <dbReference type="ChEBI" id="CHEBI:456215"/>
    </ligand>
</feature>
<evidence type="ECO:0000256" key="6">
    <source>
        <dbReference type="RuleBase" id="RU003330"/>
    </source>
</evidence>
<comment type="caution">
    <text evidence="5">Lacks conserved residue(s) required for the propagation of feature annotation.</text>
</comment>
<name>A0A523YRV3_UNCAE</name>
<evidence type="ECO:0000259" key="8">
    <source>
        <dbReference type="Pfam" id="PF05191"/>
    </source>
</evidence>
<dbReference type="PRINTS" id="PR00094">
    <property type="entry name" value="ADENYLTKNASE"/>
</dbReference>
<keyword evidence="4 5" id="KW-0418">Kinase</keyword>
<dbReference type="NCBIfam" id="NF001380">
    <property type="entry name" value="PRK00279.1-2"/>
    <property type="match status" value="1"/>
</dbReference>
<dbReference type="FunFam" id="3.40.50.300:FF:000106">
    <property type="entry name" value="Adenylate kinase mitochondrial"/>
    <property type="match status" value="1"/>
</dbReference>
<feature type="binding site" evidence="5">
    <location>
        <begin position="134"/>
        <end position="135"/>
    </location>
    <ligand>
        <name>ATP</name>
        <dbReference type="ChEBI" id="CHEBI:30616"/>
    </ligand>
</feature>
<dbReference type="HAMAP" id="MF_00235">
    <property type="entry name" value="Adenylate_kinase_Adk"/>
    <property type="match status" value="1"/>
</dbReference>
<feature type="binding site" evidence="5">
    <location>
        <position position="90"/>
    </location>
    <ligand>
        <name>AMP</name>
        <dbReference type="ChEBI" id="CHEBI:456215"/>
    </ligand>
</feature>
<dbReference type="InterPro" id="IPR006259">
    <property type="entry name" value="Adenyl_kin_sub"/>
</dbReference>
<accession>A0A523YRV3</accession>
<dbReference type="InterPro" id="IPR033690">
    <property type="entry name" value="Adenylat_kinase_CS"/>
</dbReference>
<dbReference type="CDD" id="cd01428">
    <property type="entry name" value="ADK"/>
    <property type="match status" value="1"/>
</dbReference>
<keyword evidence="2 5" id="KW-0545">Nucleotide biosynthesis</keyword>
<feature type="domain" description="Adenylate kinase active site lid" evidence="8">
    <location>
        <begin position="125"/>
        <end position="159"/>
    </location>
</feature>
<dbReference type="EC" id="2.7.4.3" evidence="5 7"/>
<dbReference type="PROSITE" id="PS00113">
    <property type="entry name" value="ADENYLATE_KINASE"/>
    <property type="match status" value="1"/>
</dbReference>
<dbReference type="Proteomes" id="UP000316925">
    <property type="component" value="Unassembled WGS sequence"/>
</dbReference>
<comment type="similarity">
    <text evidence="5 6">Belongs to the adenylate kinase family.</text>
</comment>
<evidence type="ECO:0000256" key="2">
    <source>
        <dbReference type="ARBA" id="ARBA00022727"/>
    </source>
</evidence>
<evidence type="ECO:0000256" key="4">
    <source>
        <dbReference type="ARBA" id="ARBA00022777"/>
    </source>
</evidence>
<dbReference type="PANTHER" id="PTHR23359">
    <property type="entry name" value="NUCLEOTIDE KINASE"/>
    <property type="match status" value="1"/>
</dbReference>
<protein>
    <recommendedName>
        <fullName evidence="5 7">Adenylate kinase</fullName>
        <shortName evidence="5">AK</shortName>
        <ecNumber evidence="5 7">2.7.4.3</ecNumber>
    </recommendedName>
    <alternativeName>
        <fullName evidence="5">ATP-AMP transphosphorylase</fullName>
    </alternativeName>
    <alternativeName>
        <fullName evidence="5">ATP:AMP phosphotransferase</fullName>
    </alternativeName>
    <alternativeName>
        <fullName evidence="5">Adenylate monophosphate kinase</fullName>
    </alternativeName>
</protein>
<dbReference type="NCBIfam" id="TIGR01351">
    <property type="entry name" value="adk"/>
    <property type="match status" value="1"/>
</dbReference>
<keyword evidence="5" id="KW-0963">Cytoplasm</keyword>
<reference evidence="9 10" key="1">
    <citation type="submission" date="2019-03" db="EMBL/GenBank/DDBJ databases">
        <title>Metabolic potential of uncultured bacteria and archaea associated with petroleum seepage in deep-sea sediments.</title>
        <authorList>
            <person name="Dong X."/>
            <person name="Hubert C."/>
        </authorList>
    </citation>
    <scope>NUCLEOTIDE SEQUENCE [LARGE SCALE GENOMIC DNA]</scope>
    <source>
        <strain evidence="9">E29_bin28</strain>
    </source>
</reference>
<feature type="binding site" evidence="5">
    <location>
        <begin position="57"/>
        <end position="59"/>
    </location>
    <ligand>
        <name>AMP</name>
        <dbReference type="ChEBI" id="CHEBI:456215"/>
    </ligand>
</feature>
<dbReference type="InterPro" id="IPR027417">
    <property type="entry name" value="P-loop_NTPase"/>
</dbReference>
<dbReference type="GO" id="GO:0005737">
    <property type="term" value="C:cytoplasm"/>
    <property type="evidence" value="ECO:0007669"/>
    <property type="project" value="UniProtKB-SubCell"/>
</dbReference>
<dbReference type="Pfam" id="PF00406">
    <property type="entry name" value="ADK"/>
    <property type="match status" value="1"/>
</dbReference>
<comment type="caution">
    <text evidence="9">The sequence shown here is derived from an EMBL/GenBank/DDBJ whole genome shotgun (WGS) entry which is preliminary data.</text>
</comment>